<feature type="domain" description="DinB-like" evidence="1">
    <location>
        <begin position="9"/>
        <end position="157"/>
    </location>
</feature>
<evidence type="ECO:0000313" key="2">
    <source>
        <dbReference type="EMBL" id="MDR7071558.1"/>
    </source>
</evidence>
<sequence length="174" mass="20121">MKHEITFIHDVRKNLLDTVAGFSDEQLNEKVKEDKWSIMQVLDHLYLIEMSITKTIQKILKNGETVSIAPKPIQYTVDRSTKVEAPSYVAPTDDFLTLEAVKEKLKNSRTALLQVIEQTSEEKLQEKGFPHPIFGLMSLDQWIPFIGYHEKRHIAQIEELIELKSRQMNESGTK</sequence>
<evidence type="ECO:0000313" key="3">
    <source>
        <dbReference type="Proteomes" id="UP001258181"/>
    </source>
</evidence>
<dbReference type="InterPro" id="IPR034660">
    <property type="entry name" value="DinB/YfiT-like"/>
</dbReference>
<dbReference type="Proteomes" id="UP001258181">
    <property type="component" value="Unassembled WGS sequence"/>
</dbReference>
<dbReference type="SUPFAM" id="SSF109854">
    <property type="entry name" value="DinB/YfiT-like putative metalloenzymes"/>
    <property type="match status" value="1"/>
</dbReference>
<protein>
    <submittedName>
        <fullName evidence="2">Damage-inducible protein DinB</fullName>
    </submittedName>
</protein>
<organism evidence="2 3">
    <name type="scientific">Fictibacillus barbaricus</name>
    <dbReference type="NCBI Taxonomy" id="182136"/>
    <lineage>
        <taxon>Bacteria</taxon>
        <taxon>Bacillati</taxon>
        <taxon>Bacillota</taxon>
        <taxon>Bacilli</taxon>
        <taxon>Bacillales</taxon>
        <taxon>Fictibacillaceae</taxon>
        <taxon>Fictibacillus</taxon>
    </lineage>
</organism>
<name>A0ABU1TWH6_9BACL</name>
<dbReference type="EMBL" id="JAVDWA010000001">
    <property type="protein sequence ID" value="MDR7071558.1"/>
    <property type="molecule type" value="Genomic_DNA"/>
</dbReference>
<gene>
    <name evidence="2" type="ORF">J2X07_000533</name>
</gene>
<evidence type="ECO:0000259" key="1">
    <source>
        <dbReference type="Pfam" id="PF12867"/>
    </source>
</evidence>
<proteinExistence type="predicted"/>
<dbReference type="Gene3D" id="1.20.120.450">
    <property type="entry name" value="dinb family like domain"/>
    <property type="match status" value="1"/>
</dbReference>
<reference evidence="2 3" key="1">
    <citation type="submission" date="2023-07" db="EMBL/GenBank/DDBJ databases">
        <title>Sorghum-associated microbial communities from plants grown in Nebraska, USA.</title>
        <authorList>
            <person name="Schachtman D."/>
        </authorList>
    </citation>
    <scope>NUCLEOTIDE SEQUENCE [LARGE SCALE GENOMIC DNA]</scope>
    <source>
        <strain evidence="2 3">BE211</strain>
    </source>
</reference>
<dbReference type="InterPro" id="IPR024775">
    <property type="entry name" value="DinB-like"/>
</dbReference>
<dbReference type="Pfam" id="PF12867">
    <property type="entry name" value="DinB_2"/>
    <property type="match status" value="1"/>
</dbReference>
<accession>A0ABU1TWH6</accession>
<dbReference type="RefSeq" id="WP_310256157.1">
    <property type="nucleotide sequence ID" value="NZ_JAVDWA010000001.1"/>
</dbReference>
<keyword evidence="3" id="KW-1185">Reference proteome</keyword>
<comment type="caution">
    <text evidence="2">The sequence shown here is derived from an EMBL/GenBank/DDBJ whole genome shotgun (WGS) entry which is preliminary data.</text>
</comment>